<evidence type="ECO:0000256" key="5">
    <source>
        <dbReference type="ARBA" id="ARBA00022490"/>
    </source>
</evidence>
<feature type="domain" description="Phosphofructokinase" evidence="16">
    <location>
        <begin position="106"/>
        <end position="218"/>
    </location>
</feature>
<evidence type="ECO:0000256" key="1">
    <source>
        <dbReference type="ARBA" id="ARBA00001946"/>
    </source>
</evidence>
<reference evidence="17 18" key="1">
    <citation type="journal article" date="2013" name="BMC Genomics">
        <title>Comparative genomics of parasitic silkworm microsporidia reveal an association between genome expansion and host adaptation.</title>
        <authorList>
            <person name="Pan G."/>
            <person name="Xu J."/>
            <person name="Li T."/>
            <person name="Xia Q."/>
            <person name="Liu S.L."/>
            <person name="Zhang G."/>
            <person name="Li S."/>
            <person name="Li C."/>
            <person name="Liu H."/>
            <person name="Yang L."/>
            <person name="Liu T."/>
            <person name="Zhang X."/>
            <person name="Wu Z."/>
            <person name="Fan W."/>
            <person name="Dang X."/>
            <person name="Xiang H."/>
            <person name="Tao M."/>
            <person name="Li Y."/>
            <person name="Hu J."/>
            <person name="Li Z."/>
            <person name="Lin L."/>
            <person name="Luo J."/>
            <person name="Geng L."/>
            <person name="Wang L."/>
            <person name="Long M."/>
            <person name="Wan Y."/>
            <person name="He N."/>
            <person name="Zhang Z."/>
            <person name="Lu C."/>
            <person name="Keeling P.J."/>
            <person name="Wang J."/>
            <person name="Xiang Z."/>
            <person name="Zhou Z."/>
        </authorList>
    </citation>
    <scope>NUCLEOTIDE SEQUENCE [LARGE SCALE GENOMIC DNA]</scope>
    <source>
        <strain evidence="18">CQ1 / CVCC 102059</strain>
    </source>
</reference>
<sequence length="1039" mass="115056">MKVVIEEFVISGENISREQGRIYEVIGLDVVYDSHNIRVYSTNKARIMSLGGGIHIHALYTTQKKLSELGFISKDLEPTQSPFEIFDNLGNKILITFIGEQPNNSIAIITSGGDAPGMNAAIKGIIRSACKFGSTVYGVYRGFDGLIEDYICKLGWDTETHSSAEGGTVLLSFRSKSFFKREVRKEAVFNLVKRNINCLIILGGDGSLKGALTLKNEFKSLFRELIKEGRLTQEDLQIIYEKNLNLKKSFMDFDEIEHFEKFYGEPECYKALPKINASKYPPLESNGNSNGRGDDGSNDGSKGGSNDDKGCSNNNEDIKDDKDNNDINDNTSKSHHLNENLIYDLKIIGIPSSIDNDIWGTDYTLGADTALNRIIESIDHLSSTMKSHQRIFVIEVMGRSCGWLALMSGLSCLSDYVLIPEDPPEDWRKEVMDKVFFAKNHGKPGIFIVISEGACDRKGIKIPSMDVVNHIASFNIDVRLLKLGHIQRGGPTSAFDRILGTLMGIKAHELSTEMDDNESKIVVYSNGEIQSKNLNTVIEMIDKVGIYEKNLNFREVLNSRGSFYNLAYSFYKEFLEGKSKVDAPFMEDVNLKTLLKDNPTLQKKFESKNRSKMEKINGCSKEGDSSNDKDGDINGGVKEGSSNEPNDNNNNNHFNFINNRVLLKDKKKIGILQCGSRSSGMNTALNSIIQYSFTVGLEPVYILNGFDGLQQEQIISSKLYEFSTDYNNGGASLGLCGIKYVNLENIKKVLIKKGIENLIIIGDSECLEVVEGICGSSKKVGDKGERGKGNDKVSSRELSNKGEGNNNISNPTFNSSHPFFNIILIPAASSNNIPNTDISLGVDTALNTILRVSDCAKLSTFSMKKNVFVLEVAGGNSGYLTLMGGIAAGAFDCFIPERKYLIGHLSETAHRLRNRYKESKRHGIVIFRNEKTFCSISTESFCRVLKTDGKGLFETDYAVMGRLQQGLNPSPIDRVNATLLGIKAVKCCLENSGGGLVGIEGDKIVFTDIKTVLKNFDLKTRTVKNPKWIKYSNVTKSIE</sequence>
<proteinExistence type="predicted"/>
<evidence type="ECO:0000256" key="14">
    <source>
        <dbReference type="ARBA" id="ARBA00048070"/>
    </source>
</evidence>
<dbReference type="PANTHER" id="PTHR13697:SF4">
    <property type="entry name" value="ATP-DEPENDENT 6-PHOSPHOFRUCTOKINASE"/>
    <property type="match status" value="1"/>
</dbReference>
<feature type="compositionally biased region" description="Basic and acidic residues" evidence="15">
    <location>
        <begin position="779"/>
        <end position="800"/>
    </location>
</feature>
<evidence type="ECO:0000256" key="7">
    <source>
        <dbReference type="ARBA" id="ARBA00022679"/>
    </source>
</evidence>
<keyword evidence="5" id="KW-0963">Cytoplasm</keyword>
<accession>R0M7C6</accession>
<dbReference type="GO" id="GO:0016208">
    <property type="term" value="F:AMP binding"/>
    <property type="evidence" value="ECO:0007669"/>
    <property type="project" value="TreeGrafter"/>
</dbReference>
<dbReference type="OrthoDB" id="537915at2759"/>
<evidence type="ECO:0000256" key="11">
    <source>
        <dbReference type="ARBA" id="ARBA00022840"/>
    </source>
</evidence>
<dbReference type="Pfam" id="PF00365">
    <property type="entry name" value="PFK"/>
    <property type="match status" value="3"/>
</dbReference>
<dbReference type="Gene3D" id="3.40.50.460">
    <property type="entry name" value="Phosphofructokinase domain"/>
    <property type="match status" value="2"/>
</dbReference>
<dbReference type="Proteomes" id="UP000016927">
    <property type="component" value="Unassembled WGS sequence"/>
</dbReference>
<evidence type="ECO:0000256" key="2">
    <source>
        <dbReference type="ARBA" id="ARBA00004496"/>
    </source>
</evidence>
<feature type="domain" description="Phosphofructokinase" evidence="16">
    <location>
        <begin position="336"/>
        <end position="510"/>
    </location>
</feature>
<dbReference type="GO" id="GO:0030388">
    <property type="term" value="P:fructose 1,6-bisphosphate metabolic process"/>
    <property type="evidence" value="ECO:0007669"/>
    <property type="project" value="TreeGrafter"/>
</dbReference>
<dbReference type="SUPFAM" id="SSF53784">
    <property type="entry name" value="Phosphofructokinase"/>
    <property type="match status" value="2"/>
</dbReference>
<dbReference type="EC" id="2.7.1.11" evidence="4"/>
<dbReference type="GO" id="GO:0061621">
    <property type="term" value="P:canonical glycolysis"/>
    <property type="evidence" value="ECO:0007669"/>
    <property type="project" value="TreeGrafter"/>
</dbReference>
<comment type="catalytic activity">
    <reaction evidence="14">
        <text>beta-D-fructose 6-phosphate + ATP = beta-D-fructose 1,6-bisphosphate + ADP + H(+)</text>
        <dbReference type="Rhea" id="RHEA:16109"/>
        <dbReference type="ChEBI" id="CHEBI:15378"/>
        <dbReference type="ChEBI" id="CHEBI:30616"/>
        <dbReference type="ChEBI" id="CHEBI:32966"/>
        <dbReference type="ChEBI" id="CHEBI:57634"/>
        <dbReference type="ChEBI" id="CHEBI:456216"/>
        <dbReference type="EC" id="2.7.1.11"/>
    </reaction>
</comment>
<keyword evidence="6" id="KW-0021">Allosteric enzyme</keyword>
<dbReference type="InterPro" id="IPR022953">
    <property type="entry name" value="ATP_PFK"/>
</dbReference>
<feature type="region of interest" description="Disordered" evidence="15">
    <location>
        <begin position="280"/>
        <end position="333"/>
    </location>
</feature>
<name>R0M7C6_NOSB1</name>
<dbReference type="InterPro" id="IPR035966">
    <property type="entry name" value="PKF_sf"/>
</dbReference>
<feature type="region of interest" description="Disordered" evidence="15">
    <location>
        <begin position="779"/>
        <end position="810"/>
    </location>
</feature>
<dbReference type="EMBL" id="KB908962">
    <property type="protein sequence ID" value="EOB13869.1"/>
    <property type="molecule type" value="Genomic_DNA"/>
</dbReference>
<keyword evidence="18" id="KW-1185">Reference proteome</keyword>
<evidence type="ECO:0000256" key="13">
    <source>
        <dbReference type="ARBA" id="ARBA00023152"/>
    </source>
</evidence>
<dbReference type="InterPro" id="IPR000023">
    <property type="entry name" value="Phosphofructokinase_dom"/>
</dbReference>
<evidence type="ECO:0000313" key="17">
    <source>
        <dbReference type="EMBL" id="EOB13869.1"/>
    </source>
</evidence>
<dbReference type="Gene3D" id="3.40.50.450">
    <property type="match status" value="2"/>
</dbReference>
<dbReference type="GO" id="GO:0042802">
    <property type="term" value="F:identical protein binding"/>
    <property type="evidence" value="ECO:0007669"/>
    <property type="project" value="TreeGrafter"/>
</dbReference>
<evidence type="ECO:0000256" key="10">
    <source>
        <dbReference type="ARBA" id="ARBA00022777"/>
    </source>
</evidence>
<comment type="subcellular location">
    <subcellularLocation>
        <location evidence="2">Cytoplasm</location>
    </subcellularLocation>
</comment>
<keyword evidence="11" id="KW-0067">ATP-binding</keyword>
<dbReference type="GO" id="GO:0006002">
    <property type="term" value="P:fructose 6-phosphate metabolic process"/>
    <property type="evidence" value="ECO:0007669"/>
    <property type="project" value="InterPro"/>
</dbReference>
<dbReference type="STRING" id="578461.R0M7C6"/>
<keyword evidence="8" id="KW-0479">Metal-binding</keyword>
<dbReference type="InterPro" id="IPR015912">
    <property type="entry name" value="Phosphofructokinase_CS"/>
</dbReference>
<keyword evidence="10 17" id="KW-0418">Kinase</keyword>
<dbReference type="VEuPathDB" id="MicrosporidiaDB:NBO_54g0015"/>
<dbReference type="AlphaFoldDB" id="R0M7C6"/>
<evidence type="ECO:0000259" key="16">
    <source>
        <dbReference type="Pfam" id="PF00365"/>
    </source>
</evidence>
<feature type="compositionally biased region" description="Basic and acidic residues" evidence="15">
    <location>
        <begin position="603"/>
        <end position="632"/>
    </location>
</feature>
<organism evidence="17 18">
    <name type="scientific">Nosema bombycis (strain CQ1 / CVCC 102059)</name>
    <name type="common">Microsporidian parasite</name>
    <name type="synonym">Pebrine of silkworm</name>
    <dbReference type="NCBI Taxonomy" id="578461"/>
    <lineage>
        <taxon>Eukaryota</taxon>
        <taxon>Fungi</taxon>
        <taxon>Fungi incertae sedis</taxon>
        <taxon>Microsporidia</taxon>
        <taxon>Nosematidae</taxon>
        <taxon>Nosema</taxon>
    </lineage>
</organism>
<comment type="cofactor">
    <cofactor evidence="1">
        <name>Mg(2+)</name>
        <dbReference type="ChEBI" id="CHEBI:18420"/>
    </cofactor>
</comment>
<keyword evidence="13" id="KW-0324">Glycolysis</keyword>
<keyword evidence="9" id="KW-0547">Nucleotide-binding</keyword>
<evidence type="ECO:0000256" key="15">
    <source>
        <dbReference type="SAM" id="MobiDB-lite"/>
    </source>
</evidence>
<dbReference type="PANTHER" id="PTHR13697">
    <property type="entry name" value="PHOSPHOFRUCTOKINASE"/>
    <property type="match status" value="1"/>
</dbReference>
<dbReference type="GO" id="GO:0005945">
    <property type="term" value="C:6-phosphofructokinase complex"/>
    <property type="evidence" value="ECO:0007669"/>
    <property type="project" value="TreeGrafter"/>
</dbReference>
<evidence type="ECO:0000256" key="8">
    <source>
        <dbReference type="ARBA" id="ARBA00022723"/>
    </source>
</evidence>
<comment type="pathway">
    <text evidence="3">Carbohydrate degradation; glycolysis; D-glyceraldehyde 3-phosphate and glycerone phosphate from D-glucose: step 3/4.</text>
</comment>
<dbReference type="GO" id="GO:0048029">
    <property type="term" value="F:monosaccharide binding"/>
    <property type="evidence" value="ECO:0007669"/>
    <property type="project" value="TreeGrafter"/>
</dbReference>
<evidence type="ECO:0000256" key="6">
    <source>
        <dbReference type="ARBA" id="ARBA00022533"/>
    </source>
</evidence>
<evidence type="ECO:0000313" key="18">
    <source>
        <dbReference type="Proteomes" id="UP000016927"/>
    </source>
</evidence>
<feature type="compositionally biased region" description="Basic and acidic residues" evidence="15">
    <location>
        <begin position="305"/>
        <end position="325"/>
    </location>
</feature>
<dbReference type="HOGENOM" id="CLU_011053_2_0_1"/>
<dbReference type="GO" id="GO:0005524">
    <property type="term" value="F:ATP binding"/>
    <property type="evidence" value="ECO:0007669"/>
    <property type="project" value="UniProtKB-KW"/>
</dbReference>
<dbReference type="GO" id="GO:0046872">
    <property type="term" value="F:metal ion binding"/>
    <property type="evidence" value="ECO:0007669"/>
    <property type="project" value="UniProtKB-KW"/>
</dbReference>
<evidence type="ECO:0000256" key="12">
    <source>
        <dbReference type="ARBA" id="ARBA00022842"/>
    </source>
</evidence>
<feature type="compositionally biased region" description="Low complexity" evidence="15">
    <location>
        <begin position="643"/>
        <end position="652"/>
    </location>
</feature>
<evidence type="ECO:0000256" key="3">
    <source>
        <dbReference type="ARBA" id="ARBA00004679"/>
    </source>
</evidence>
<feature type="region of interest" description="Disordered" evidence="15">
    <location>
        <begin position="603"/>
        <end position="652"/>
    </location>
</feature>
<keyword evidence="7" id="KW-0808">Transferase</keyword>
<dbReference type="GO" id="GO:0003872">
    <property type="term" value="F:6-phosphofructokinase activity"/>
    <property type="evidence" value="ECO:0007669"/>
    <property type="project" value="UniProtKB-EC"/>
</dbReference>
<dbReference type="OMA" id="EWQDQMC"/>
<protein>
    <recommendedName>
        <fullName evidence="4">6-phosphofructokinase</fullName>
        <ecNumber evidence="4">2.7.1.11</ecNumber>
    </recommendedName>
</protein>
<evidence type="ECO:0000256" key="4">
    <source>
        <dbReference type="ARBA" id="ARBA00012055"/>
    </source>
</evidence>
<keyword evidence="12" id="KW-0460">Magnesium</keyword>
<gene>
    <name evidence="17" type="primary">K6PF</name>
    <name evidence="17" type="ORF">NBO_54g0015</name>
</gene>
<dbReference type="PROSITE" id="PS00433">
    <property type="entry name" value="PHOSPHOFRUCTOKINASE"/>
    <property type="match status" value="1"/>
</dbReference>
<evidence type="ECO:0000256" key="9">
    <source>
        <dbReference type="ARBA" id="ARBA00022741"/>
    </source>
</evidence>
<feature type="domain" description="Phosphofructokinase" evidence="16">
    <location>
        <begin position="668"/>
        <end position="987"/>
    </location>
</feature>
<dbReference type="UniPathway" id="UPA00109">
    <property type="reaction ID" value="UER00182"/>
</dbReference>
<dbReference type="PRINTS" id="PR00476">
    <property type="entry name" value="PHFRCTKINASE"/>
</dbReference>
<dbReference type="GO" id="GO:0070095">
    <property type="term" value="F:fructose-6-phosphate binding"/>
    <property type="evidence" value="ECO:0007669"/>
    <property type="project" value="TreeGrafter"/>
</dbReference>